<name>A0A6J5EYE2_9BURK</name>
<dbReference type="Pfam" id="PF11171">
    <property type="entry name" value="DUF2958"/>
    <property type="match status" value="1"/>
</dbReference>
<evidence type="ECO:0000313" key="1">
    <source>
        <dbReference type="EMBL" id="CAB3770411.1"/>
    </source>
</evidence>
<dbReference type="EMBL" id="CADIKF010000071">
    <property type="protein sequence ID" value="CAB3770411.1"/>
    <property type="molecule type" value="Genomic_DNA"/>
</dbReference>
<evidence type="ECO:0000313" key="2">
    <source>
        <dbReference type="Proteomes" id="UP000494329"/>
    </source>
</evidence>
<proteinExistence type="predicted"/>
<gene>
    <name evidence="1" type="ORF">LMG29739_05774</name>
</gene>
<protein>
    <submittedName>
        <fullName evidence="1">Uncharacterized protein</fullName>
    </submittedName>
</protein>
<reference evidence="1 2" key="1">
    <citation type="submission" date="2020-04" db="EMBL/GenBank/DDBJ databases">
        <authorList>
            <person name="De Canck E."/>
        </authorList>
    </citation>
    <scope>NUCLEOTIDE SEQUENCE [LARGE SCALE GENOMIC DNA]</scope>
    <source>
        <strain evidence="1 2">LMG 29739</strain>
    </source>
</reference>
<dbReference type="Proteomes" id="UP000494329">
    <property type="component" value="Unassembled WGS sequence"/>
</dbReference>
<dbReference type="AlphaFoldDB" id="A0A6J5EYE2"/>
<keyword evidence="2" id="KW-1185">Reference proteome</keyword>
<organism evidence="1 2">
    <name type="scientific">Paraburkholderia solisilvae</name>
    <dbReference type="NCBI Taxonomy" id="624376"/>
    <lineage>
        <taxon>Bacteria</taxon>
        <taxon>Pseudomonadati</taxon>
        <taxon>Pseudomonadota</taxon>
        <taxon>Betaproteobacteria</taxon>
        <taxon>Burkholderiales</taxon>
        <taxon>Burkholderiaceae</taxon>
        <taxon>Paraburkholderia</taxon>
    </lineage>
</organism>
<dbReference type="InterPro" id="IPR021341">
    <property type="entry name" value="DUF2958"/>
</dbReference>
<accession>A0A6J5EYE2</accession>
<sequence length="77" mass="8793">MLANGRKSLQTPDFNPVPVVMLFTPDAGASWLLHEKLRHVLCRSLLGLRASIAKLVNFFKIFTDQVIIFEIRIENLK</sequence>